<dbReference type="InterPro" id="IPR043130">
    <property type="entry name" value="CDP-OH_PTrfase_TM_dom"/>
</dbReference>
<dbReference type="InterPro" id="IPR050324">
    <property type="entry name" value="CDP-alcohol_PTase-I"/>
</dbReference>
<keyword evidence="10" id="KW-1208">Phospholipid metabolism</keyword>
<dbReference type="PANTHER" id="PTHR14269">
    <property type="entry name" value="CDP-DIACYLGLYCEROL--GLYCEROL-3-PHOSPHATE 3-PHOSPHATIDYLTRANSFERASE-RELATED"/>
    <property type="match status" value="1"/>
</dbReference>
<protein>
    <recommendedName>
        <fullName evidence="16">CDP-diacylglycerol--glycerol-3-phosphate 3-phosphatidyltransferase</fullName>
    </recommendedName>
</protein>
<keyword evidence="5 13" id="KW-0812">Transmembrane</keyword>
<keyword evidence="7" id="KW-0443">Lipid metabolism</keyword>
<keyword evidence="6 13" id="KW-1133">Transmembrane helix</keyword>
<dbReference type="InterPro" id="IPR048254">
    <property type="entry name" value="CDP_ALCOHOL_P_TRANSF_CS"/>
</dbReference>
<feature type="region of interest" description="Disordered" evidence="12">
    <location>
        <begin position="201"/>
        <end position="232"/>
    </location>
</feature>
<evidence type="ECO:0000256" key="6">
    <source>
        <dbReference type="ARBA" id="ARBA00022989"/>
    </source>
</evidence>
<organism evidence="14 15">
    <name type="scientific">Candidatus Glassbacteria bacterium GWA2_58_10</name>
    <dbReference type="NCBI Taxonomy" id="1817865"/>
    <lineage>
        <taxon>Bacteria</taxon>
        <taxon>Candidatus Glassiibacteriota</taxon>
    </lineage>
</organism>
<feature type="transmembrane region" description="Helical" evidence="13">
    <location>
        <begin position="165"/>
        <end position="192"/>
    </location>
</feature>
<evidence type="ECO:0000256" key="3">
    <source>
        <dbReference type="ARBA" id="ARBA00022516"/>
    </source>
</evidence>
<dbReference type="GO" id="GO:0046474">
    <property type="term" value="P:glycerophospholipid biosynthetic process"/>
    <property type="evidence" value="ECO:0007669"/>
    <property type="project" value="TreeGrafter"/>
</dbReference>
<evidence type="ECO:0000313" key="14">
    <source>
        <dbReference type="EMBL" id="OGF98027.1"/>
    </source>
</evidence>
<comment type="caution">
    <text evidence="14">The sequence shown here is derived from an EMBL/GenBank/DDBJ whole genome shotgun (WGS) entry which is preliminary data.</text>
</comment>
<comment type="similarity">
    <text evidence="2 11">Belongs to the CDP-alcohol phosphatidyltransferase class-I family.</text>
</comment>
<dbReference type="GO" id="GO:0016780">
    <property type="term" value="F:phosphotransferase activity, for other substituted phosphate groups"/>
    <property type="evidence" value="ECO:0007669"/>
    <property type="project" value="InterPro"/>
</dbReference>
<dbReference type="AlphaFoldDB" id="A0A1F5YCW2"/>
<dbReference type="Proteomes" id="UP000176992">
    <property type="component" value="Unassembled WGS sequence"/>
</dbReference>
<evidence type="ECO:0008006" key="16">
    <source>
        <dbReference type="Google" id="ProtNLM"/>
    </source>
</evidence>
<evidence type="ECO:0000256" key="10">
    <source>
        <dbReference type="ARBA" id="ARBA00023264"/>
    </source>
</evidence>
<evidence type="ECO:0000256" key="11">
    <source>
        <dbReference type="RuleBase" id="RU003750"/>
    </source>
</evidence>
<feature type="compositionally biased region" description="Low complexity" evidence="12">
    <location>
        <begin position="216"/>
        <end position="225"/>
    </location>
</feature>
<evidence type="ECO:0000313" key="15">
    <source>
        <dbReference type="Proteomes" id="UP000176992"/>
    </source>
</evidence>
<reference evidence="14 15" key="1">
    <citation type="journal article" date="2016" name="Nat. Commun.">
        <title>Thousands of microbial genomes shed light on interconnected biogeochemical processes in an aquifer system.</title>
        <authorList>
            <person name="Anantharaman K."/>
            <person name="Brown C.T."/>
            <person name="Hug L.A."/>
            <person name="Sharon I."/>
            <person name="Castelle C.J."/>
            <person name="Probst A.J."/>
            <person name="Thomas B.C."/>
            <person name="Singh A."/>
            <person name="Wilkins M.J."/>
            <person name="Karaoz U."/>
            <person name="Brodie E.L."/>
            <person name="Williams K.H."/>
            <person name="Hubbard S.S."/>
            <person name="Banfield J.F."/>
        </authorList>
    </citation>
    <scope>NUCLEOTIDE SEQUENCE [LARGE SCALE GENOMIC DNA]</scope>
</reference>
<evidence type="ECO:0000256" key="1">
    <source>
        <dbReference type="ARBA" id="ARBA00004141"/>
    </source>
</evidence>
<accession>A0A1F5YCW2</accession>
<evidence type="ECO:0000256" key="9">
    <source>
        <dbReference type="ARBA" id="ARBA00023209"/>
    </source>
</evidence>
<evidence type="ECO:0000256" key="12">
    <source>
        <dbReference type="SAM" id="MobiDB-lite"/>
    </source>
</evidence>
<proteinExistence type="inferred from homology"/>
<evidence type="ECO:0000256" key="13">
    <source>
        <dbReference type="SAM" id="Phobius"/>
    </source>
</evidence>
<dbReference type="GO" id="GO:0016020">
    <property type="term" value="C:membrane"/>
    <property type="evidence" value="ECO:0007669"/>
    <property type="project" value="UniProtKB-SubCell"/>
</dbReference>
<dbReference type="PROSITE" id="PS00379">
    <property type="entry name" value="CDP_ALCOHOL_P_TRANSF"/>
    <property type="match status" value="1"/>
</dbReference>
<dbReference type="PANTHER" id="PTHR14269:SF62">
    <property type="entry name" value="CDP-DIACYLGLYCEROL--GLYCEROL-3-PHOSPHATE 3-PHOSPHATIDYLTRANSFERASE 1, CHLOROPLASTIC"/>
    <property type="match status" value="1"/>
</dbReference>
<feature type="transmembrane region" description="Helical" evidence="13">
    <location>
        <begin position="21"/>
        <end position="41"/>
    </location>
</feature>
<evidence type="ECO:0000256" key="4">
    <source>
        <dbReference type="ARBA" id="ARBA00022679"/>
    </source>
</evidence>
<evidence type="ECO:0000256" key="8">
    <source>
        <dbReference type="ARBA" id="ARBA00023136"/>
    </source>
</evidence>
<evidence type="ECO:0000256" key="2">
    <source>
        <dbReference type="ARBA" id="ARBA00010441"/>
    </source>
</evidence>
<dbReference type="EMBL" id="MFIV01000180">
    <property type="protein sequence ID" value="OGF98027.1"/>
    <property type="molecule type" value="Genomic_DNA"/>
</dbReference>
<comment type="subcellular location">
    <subcellularLocation>
        <location evidence="1">Membrane</location>
        <topology evidence="1">Multi-pass membrane protein</topology>
    </subcellularLocation>
</comment>
<keyword evidence="9" id="KW-0594">Phospholipid biosynthesis</keyword>
<keyword evidence="8 13" id="KW-0472">Membrane</keyword>
<dbReference type="InterPro" id="IPR000462">
    <property type="entry name" value="CDP-OH_P_trans"/>
</dbReference>
<evidence type="ECO:0000256" key="5">
    <source>
        <dbReference type="ARBA" id="ARBA00022692"/>
    </source>
</evidence>
<name>A0A1F5YCW2_9BACT</name>
<keyword evidence="4 11" id="KW-0808">Transferase</keyword>
<gene>
    <name evidence="14" type="ORF">A2Z86_04345</name>
</gene>
<dbReference type="Pfam" id="PF01066">
    <property type="entry name" value="CDP-OH_P_transf"/>
    <property type="match status" value="1"/>
</dbReference>
<evidence type="ECO:0000256" key="7">
    <source>
        <dbReference type="ARBA" id="ARBA00023098"/>
    </source>
</evidence>
<feature type="transmembrane region" description="Helical" evidence="13">
    <location>
        <begin position="141"/>
        <end position="159"/>
    </location>
</feature>
<sequence>MKLVRYKKVPIPYTRIRELNIWTLSNFLSVLRVLLLPFIYISLFQRTPQGDRWAIGLMLAAFLTDMLDGWMARLRHGISSFGKIIDPLADKICLGALAIFMIVLRSFPIWLFLLIVSRDILIMLTSALLIRRYKIVFPANFWGKIYSFSVAMLISAYTLNASGQLILQLQMLVVVLVAASILGYAIIVYRYIRTHYRHQRMGRRHKPGGPDDDPSDTAAPAAAGPESNRTAT</sequence>
<dbReference type="Gene3D" id="1.20.120.1760">
    <property type="match status" value="1"/>
</dbReference>
<keyword evidence="3" id="KW-0444">Lipid biosynthesis</keyword>